<feature type="compositionally biased region" description="Basic residues" evidence="1">
    <location>
        <begin position="1"/>
        <end position="11"/>
    </location>
</feature>
<evidence type="ECO:0000313" key="2">
    <source>
        <dbReference type="EMBL" id="KAL2614185.1"/>
    </source>
</evidence>
<sequence length="122" mass="13082">MGQRKRWKRGGKREESGSETSPRRIRTCYRPPSFWRGRVAAIVIFRHSPASDAVRADSQGSMGPSLHVALTVPNVVWGSLSALVKPVQGDGRTLLNGGRGAGDACTSFLRHSDNPQVSGGLG</sequence>
<proteinExistence type="predicted"/>
<dbReference type="EMBL" id="JBHFFA010000007">
    <property type="protein sequence ID" value="KAL2614185.1"/>
    <property type="molecule type" value="Genomic_DNA"/>
</dbReference>
<dbReference type="AlphaFoldDB" id="A0ABD1XZE0"/>
<gene>
    <name evidence="2" type="ORF">R1flu_025877</name>
</gene>
<organism evidence="2 3">
    <name type="scientific">Riccia fluitans</name>
    <dbReference type="NCBI Taxonomy" id="41844"/>
    <lineage>
        <taxon>Eukaryota</taxon>
        <taxon>Viridiplantae</taxon>
        <taxon>Streptophyta</taxon>
        <taxon>Embryophyta</taxon>
        <taxon>Marchantiophyta</taxon>
        <taxon>Marchantiopsida</taxon>
        <taxon>Marchantiidae</taxon>
        <taxon>Marchantiales</taxon>
        <taxon>Ricciaceae</taxon>
        <taxon>Riccia</taxon>
    </lineage>
</organism>
<name>A0ABD1XZE0_9MARC</name>
<evidence type="ECO:0000256" key="1">
    <source>
        <dbReference type="SAM" id="MobiDB-lite"/>
    </source>
</evidence>
<protein>
    <submittedName>
        <fullName evidence="2">Uncharacterized protein</fullName>
    </submittedName>
</protein>
<dbReference type="Proteomes" id="UP001605036">
    <property type="component" value="Unassembled WGS sequence"/>
</dbReference>
<feature type="region of interest" description="Disordered" evidence="1">
    <location>
        <begin position="1"/>
        <end position="25"/>
    </location>
</feature>
<accession>A0ABD1XZE0</accession>
<keyword evidence="3" id="KW-1185">Reference proteome</keyword>
<reference evidence="2 3" key="1">
    <citation type="submission" date="2024-09" db="EMBL/GenBank/DDBJ databases">
        <title>Chromosome-scale assembly of Riccia fluitans.</title>
        <authorList>
            <person name="Paukszto L."/>
            <person name="Sawicki J."/>
            <person name="Karawczyk K."/>
            <person name="Piernik-Szablinska J."/>
            <person name="Szczecinska M."/>
            <person name="Mazdziarz M."/>
        </authorList>
    </citation>
    <scope>NUCLEOTIDE SEQUENCE [LARGE SCALE GENOMIC DNA]</scope>
    <source>
        <strain evidence="2">Rf_01</strain>
        <tissue evidence="2">Aerial parts of the thallus</tissue>
    </source>
</reference>
<comment type="caution">
    <text evidence="2">The sequence shown here is derived from an EMBL/GenBank/DDBJ whole genome shotgun (WGS) entry which is preliminary data.</text>
</comment>
<evidence type="ECO:0000313" key="3">
    <source>
        <dbReference type="Proteomes" id="UP001605036"/>
    </source>
</evidence>